<dbReference type="AlphaFoldDB" id="A0A5B0Q1Y1"/>
<evidence type="ECO:0000313" key="2">
    <source>
        <dbReference type="EMBL" id="KAA1107147.1"/>
    </source>
</evidence>
<accession>A0A5B0Q1Y1</accession>
<organism evidence="2 4">
    <name type="scientific">Puccinia graminis f. sp. tritici</name>
    <dbReference type="NCBI Taxonomy" id="56615"/>
    <lineage>
        <taxon>Eukaryota</taxon>
        <taxon>Fungi</taxon>
        <taxon>Dikarya</taxon>
        <taxon>Basidiomycota</taxon>
        <taxon>Pucciniomycotina</taxon>
        <taxon>Pucciniomycetes</taxon>
        <taxon>Pucciniales</taxon>
        <taxon>Pucciniaceae</taxon>
        <taxon>Puccinia</taxon>
    </lineage>
</organism>
<evidence type="ECO:0000313" key="5">
    <source>
        <dbReference type="Proteomes" id="UP000325313"/>
    </source>
</evidence>
<evidence type="ECO:0000313" key="3">
    <source>
        <dbReference type="EMBL" id="KAA1137243.1"/>
    </source>
</evidence>
<feature type="compositionally biased region" description="Polar residues" evidence="1">
    <location>
        <begin position="1"/>
        <end position="12"/>
    </location>
</feature>
<dbReference type="EMBL" id="VSWC01000029">
    <property type="protein sequence ID" value="KAA1107147.1"/>
    <property type="molecule type" value="Genomic_DNA"/>
</dbReference>
<evidence type="ECO:0000256" key="1">
    <source>
        <dbReference type="SAM" id="MobiDB-lite"/>
    </source>
</evidence>
<proteinExistence type="predicted"/>
<comment type="caution">
    <text evidence="2">The sequence shown here is derived from an EMBL/GenBank/DDBJ whole genome shotgun (WGS) entry which is preliminary data.</text>
</comment>
<dbReference type="Proteomes" id="UP000325313">
    <property type="component" value="Unassembled WGS sequence"/>
</dbReference>
<protein>
    <submittedName>
        <fullName evidence="2">Uncharacterized protein</fullName>
    </submittedName>
</protein>
<feature type="region of interest" description="Disordered" evidence="1">
    <location>
        <begin position="140"/>
        <end position="164"/>
    </location>
</feature>
<name>A0A5B0Q1Y1_PUCGR</name>
<gene>
    <name evidence="2" type="ORF">PGT21_004083</name>
    <name evidence="3" type="ORF">PGTUg99_010604</name>
</gene>
<feature type="region of interest" description="Disordered" evidence="1">
    <location>
        <begin position="1"/>
        <end position="33"/>
    </location>
</feature>
<sequence>MATKNSSCPQTTHHTHPLQIYPTPKPTTTTTTPTTLKRYSELLSPIKRSRTARPGSAHSLPIPRASTMLMNLLAIPAVTALAARIHSNTGNTKHPDNRETSWVVAVNQSHPCPTQLISISLSQPLLSSLQANPAPPAIILTHPKSSIPPRIGPPRNYPPTSVAP</sequence>
<reference evidence="4 5" key="1">
    <citation type="submission" date="2019-05" db="EMBL/GenBank/DDBJ databases">
        <title>Emergence of the Ug99 lineage of the wheat stem rust pathogen through somatic hybridization.</title>
        <authorList>
            <person name="Li F."/>
            <person name="Upadhyaya N.M."/>
            <person name="Sperschneider J."/>
            <person name="Matny O."/>
            <person name="Nguyen-Phuc H."/>
            <person name="Mago R."/>
            <person name="Raley C."/>
            <person name="Miller M.E."/>
            <person name="Silverstein K.A.T."/>
            <person name="Henningsen E."/>
            <person name="Hirsch C.D."/>
            <person name="Visser B."/>
            <person name="Pretorius Z.A."/>
            <person name="Steffenson B.J."/>
            <person name="Schwessinger B."/>
            <person name="Dodds P.N."/>
            <person name="Figueroa M."/>
        </authorList>
    </citation>
    <scope>NUCLEOTIDE SEQUENCE [LARGE SCALE GENOMIC DNA]</scope>
    <source>
        <strain evidence="2">21-0</strain>
        <strain evidence="3 5">Ug99</strain>
    </source>
</reference>
<evidence type="ECO:0000313" key="4">
    <source>
        <dbReference type="Proteomes" id="UP000324748"/>
    </source>
</evidence>
<dbReference type="Proteomes" id="UP000324748">
    <property type="component" value="Unassembled WGS sequence"/>
</dbReference>
<keyword evidence="4" id="KW-1185">Reference proteome</keyword>
<dbReference type="EMBL" id="VDEP01000010">
    <property type="protein sequence ID" value="KAA1137243.1"/>
    <property type="molecule type" value="Genomic_DNA"/>
</dbReference>